<dbReference type="RefSeq" id="WP_089008356.1">
    <property type="nucleotide sequence ID" value="NZ_LT607411.1"/>
</dbReference>
<protein>
    <submittedName>
        <fullName evidence="4">Glycosyl hydrolases family 16</fullName>
    </submittedName>
</protein>
<keyword evidence="4" id="KW-0378">Hydrolase</keyword>
<reference evidence="5" key="1">
    <citation type="submission" date="2016-06" db="EMBL/GenBank/DDBJ databases">
        <authorList>
            <person name="Varghese N."/>
            <person name="Submissions Spin"/>
        </authorList>
    </citation>
    <scope>NUCLEOTIDE SEQUENCE [LARGE SCALE GENOMIC DNA]</scope>
    <source>
        <strain evidence="5">DSM 43909</strain>
    </source>
</reference>
<dbReference type="AlphaFoldDB" id="A0A1C4Z081"/>
<dbReference type="InterPro" id="IPR050546">
    <property type="entry name" value="Glycosyl_Hydrlase_16"/>
</dbReference>
<dbReference type="CDD" id="cd08023">
    <property type="entry name" value="GH16_laminarinase_like"/>
    <property type="match status" value="1"/>
</dbReference>
<dbReference type="OrthoDB" id="9816550at2"/>
<dbReference type="PROSITE" id="PS51762">
    <property type="entry name" value="GH16_2"/>
    <property type="match status" value="1"/>
</dbReference>
<evidence type="ECO:0000313" key="4">
    <source>
        <dbReference type="EMBL" id="SCF26452.1"/>
    </source>
</evidence>
<dbReference type="EMBL" id="LT607411">
    <property type="protein sequence ID" value="SCF26452.1"/>
    <property type="molecule type" value="Genomic_DNA"/>
</dbReference>
<name>A0A1C4Z081_MICVI</name>
<sequence length="309" mass="33899">MLLGVVGAGTVAGLVAVLLPRVAAETAPVARPSAPVARPSASAARPPAVEARPSAAAGRPSAPVLADQTGAVVPGWRLVWSDEFDGSAVDRARWNVRHGEARDVDLGCNVDDPENVVVSGGVLTLRAQRKATVCASQVRQYTESYLDTIGKASFRYGRFEVRAESPNGPADSQGLWPAFWLRPDDGGKGEIDVVELPGGAAYHRAATQAVFYDYTPIKQDQRWEFPTGHPGDGFHTYTVEWEPGVIRWYIDGRQVWQRDRGTTPWFDEAFDKPFNLRLNFQVGGWLGHPDAATRFPADFRVDHVRVWQR</sequence>
<dbReference type="Gene3D" id="2.60.120.200">
    <property type="match status" value="1"/>
</dbReference>
<evidence type="ECO:0000256" key="1">
    <source>
        <dbReference type="ARBA" id="ARBA00006865"/>
    </source>
</evidence>
<gene>
    <name evidence="4" type="ORF">GA0074695_4942</name>
</gene>
<keyword evidence="5" id="KW-1185">Reference proteome</keyword>
<proteinExistence type="inferred from homology"/>
<dbReference type="Pfam" id="PF00722">
    <property type="entry name" value="Glyco_hydro_16"/>
    <property type="match status" value="1"/>
</dbReference>
<feature type="domain" description="GH16" evidence="3">
    <location>
        <begin position="66"/>
        <end position="309"/>
    </location>
</feature>
<feature type="region of interest" description="Disordered" evidence="2">
    <location>
        <begin position="29"/>
        <end position="63"/>
    </location>
</feature>
<dbReference type="GO" id="GO:0004553">
    <property type="term" value="F:hydrolase activity, hydrolyzing O-glycosyl compounds"/>
    <property type="evidence" value="ECO:0007669"/>
    <property type="project" value="InterPro"/>
</dbReference>
<dbReference type="InterPro" id="IPR013320">
    <property type="entry name" value="ConA-like_dom_sf"/>
</dbReference>
<dbReference type="PANTHER" id="PTHR10963:SF55">
    <property type="entry name" value="GLYCOSIDE HYDROLASE FAMILY 16 PROTEIN"/>
    <property type="match status" value="1"/>
</dbReference>
<dbReference type="PANTHER" id="PTHR10963">
    <property type="entry name" value="GLYCOSYL HYDROLASE-RELATED"/>
    <property type="match status" value="1"/>
</dbReference>
<evidence type="ECO:0000259" key="3">
    <source>
        <dbReference type="PROSITE" id="PS51762"/>
    </source>
</evidence>
<evidence type="ECO:0000313" key="5">
    <source>
        <dbReference type="Proteomes" id="UP000198242"/>
    </source>
</evidence>
<accession>A0A1C4Z081</accession>
<dbReference type="InterPro" id="IPR000757">
    <property type="entry name" value="Beta-glucanase-like"/>
</dbReference>
<organism evidence="4 5">
    <name type="scientific">Micromonospora viridifaciens</name>
    <dbReference type="NCBI Taxonomy" id="1881"/>
    <lineage>
        <taxon>Bacteria</taxon>
        <taxon>Bacillati</taxon>
        <taxon>Actinomycetota</taxon>
        <taxon>Actinomycetes</taxon>
        <taxon>Micromonosporales</taxon>
        <taxon>Micromonosporaceae</taxon>
        <taxon>Micromonospora</taxon>
    </lineage>
</organism>
<comment type="similarity">
    <text evidence="1">Belongs to the glycosyl hydrolase 16 family.</text>
</comment>
<dbReference type="GO" id="GO:0005975">
    <property type="term" value="P:carbohydrate metabolic process"/>
    <property type="evidence" value="ECO:0007669"/>
    <property type="project" value="InterPro"/>
</dbReference>
<evidence type="ECO:0000256" key="2">
    <source>
        <dbReference type="SAM" id="MobiDB-lite"/>
    </source>
</evidence>
<dbReference type="Proteomes" id="UP000198242">
    <property type="component" value="Chromosome I"/>
</dbReference>
<dbReference type="SUPFAM" id="SSF49899">
    <property type="entry name" value="Concanavalin A-like lectins/glucanases"/>
    <property type="match status" value="1"/>
</dbReference>